<dbReference type="AlphaFoldDB" id="A0A6I4YXT8"/>
<reference evidence="1 2" key="1">
    <citation type="submission" date="2019-11" db="EMBL/GenBank/DDBJ databases">
        <title>Genome sequence of Deinococcus xianganensis Y35, AI-2 producing algicidal bacterium, isolated from lake water.</title>
        <authorList>
            <person name="Li Y."/>
        </authorList>
    </citation>
    <scope>NUCLEOTIDE SEQUENCE [LARGE SCALE GENOMIC DNA]</scope>
    <source>
        <strain evidence="1 2">Y35</strain>
    </source>
</reference>
<proteinExistence type="predicted"/>
<protein>
    <submittedName>
        <fullName evidence="1">Uncharacterized protein</fullName>
    </submittedName>
</protein>
<gene>
    <name evidence="1" type="ORF">GLX28_20075</name>
</gene>
<keyword evidence="2" id="KW-1185">Reference proteome</keyword>
<sequence>MTQDLHDTVTTLRLTRREAAKRLRALRASARLGNPKAATRLTIYRLSGFQFPNPDRRASCLHAAERIEEHLTELRDDPTMPLTPDVLTCAQERVQLYRHLADCAAH</sequence>
<accession>A0A6I4YXT8</accession>
<organism evidence="1 2">
    <name type="scientific">Deinococcus xianganensis</name>
    <dbReference type="NCBI Taxonomy" id="1507289"/>
    <lineage>
        <taxon>Bacteria</taxon>
        <taxon>Thermotogati</taxon>
        <taxon>Deinococcota</taxon>
        <taxon>Deinococci</taxon>
        <taxon>Deinococcales</taxon>
        <taxon>Deinococcaceae</taxon>
        <taxon>Deinococcus</taxon>
    </lineage>
</organism>
<evidence type="ECO:0000313" key="1">
    <source>
        <dbReference type="EMBL" id="MXV21923.1"/>
    </source>
</evidence>
<name>A0A6I4YXT8_9DEIO</name>
<dbReference type="RefSeq" id="WP_160982490.1">
    <property type="nucleotide sequence ID" value="NZ_WVHK01000149.1"/>
</dbReference>
<comment type="caution">
    <text evidence="1">The sequence shown here is derived from an EMBL/GenBank/DDBJ whole genome shotgun (WGS) entry which is preliminary data.</text>
</comment>
<evidence type="ECO:0000313" key="2">
    <source>
        <dbReference type="Proteomes" id="UP000430519"/>
    </source>
</evidence>
<dbReference type="EMBL" id="WVHK01000149">
    <property type="protein sequence ID" value="MXV21923.1"/>
    <property type="molecule type" value="Genomic_DNA"/>
</dbReference>
<dbReference type="Proteomes" id="UP000430519">
    <property type="component" value="Unassembled WGS sequence"/>
</dbReference>